<comment type="caution">
    <text evidence="8">The sequence shown here is derived from an EMBL/GenBank/DDBJ whole genome shotgun (WGS) entry which is preliminary data.</text>
</comment>
<evidence type="ECO:0000313" key="9">
    <source>
        <dbReference type="Proteomes" id="UP001470230"/>
    </source>
</evidence>
<dbReference type="Gene3D" id="3.40.30.10">
    <property type="entry name" value="Glutaredoxin"/>
    <property type="match status" value="1"/>
</dbReference>
<evidence type="ECO:0000256" key="2">
    <source>
        <dbReference type="ARBA" id="ARBA00004319"/>
    </source>
</evidence>
<dbReference type="EC" id="5.3.4.1" evidence="4"/>
<evidence type="ECO:0000256" key="6">
    <source>
        <dbReference type="ARBA" id="ARBA00023235"/>
    </source>
</evidence>
<reference evidence="8 9" key="1">
    <citation type="submission" date="2024-04" db="EMBL/GenBank/DDBJ databases">
        <title>Tritrichomonas musculus Genome.</title>
        <authorList>
            <person name="Alves-Ferreira E."/>
            <person name="Grigg M."/>
            <person name="Lorenzi H."/>
            <person name="Galac M."/>
        </authorList>
    </citation>
    <scope>NUCLEOTIDE SEQUENCE [LARGE SCALE GENOMIC DNA]</scope>
    <source>
        <strain evidence="8 9">EAF2021</strain>
    </source>
</reference>
<dbReference type="EMBL" id="JAPFFF010000023">
    <property type="protein sequence ID" value="KAK8852557.1"/>
    <property type="molecule type" value="Genomic_DNA"/>
</dbReference>
<keyword evidence="7" id="KW-0676">Redox-active center</keyword>
<organism evidence="8 9">
    <name type="scientific">Tritrichomonas musculus</name>
    <dbReference type="NCBI Taxonomy" id="1915356"/>
    <lineage>
        <taxon>Eukaryota</taxon>
        <taxon>Metamonada</taxon>
        <taxon>Parabasalia</taxon>
        <taxon>Tritrichomonadida</taxon>
        <taxon>Tritrichomonadidae</taxon>
        <taxon>Tritrichomonas</taxon>
    </lineage>
</organism>
<name>A0ABR2HU60_9EUKA</name>
<dbReference type="InterPro" id="IPR036249">
    <property type="entry name" value="Thioredoxin-like_sf"/>
</dbReference>
<sequence length="440" mass="50636">MILFLFLSQLAYQKVPILSGPELKSFLQNSHRAVVFFLAGVLHVEENGYDILQFKSKIDIIESTKEEGLAYNCSAFPCIIPFADGISLNSAEVDQPASFSEWLRYIISIDTIQINNSQQADTLLQGNGSFIFAVDYYSRPVTAPYGRTVYLIPSILLHGTVSKGIYNYDTALHTFTPIIYEKPEIYEPEYINFNTEFIAGYMVPKYDIGDGLRHSILTDLSRKLHRNITFTMLSGPASKLFKRNGRLELYKPPYFFIFDLKERGKKRWIVRGPEMINSTYLYSFIKRVRKGKIPPTVISEPDPHESSIVLYRHLMASNFKKDIIDDNTKDSVVLFITPWARRCPKYQFVFRRVASLLKDTQVRVYWFDASQNDIPSYVPEFCGFPAVFMWPANQKNAEPVLYTGKGKIQDALSFILEHTSKKFAVPDKEHIETRLIEDNL</sequence>
<evidence type="ECO:0000256" key="7">
    <source>
        <dbReference type="ARBA" id="ARBA00023284"/>
    </source>
</evidence>
<evidence type="ECO:0000256" key="4">
    <source>
        <dbReference type="ARBA" id="ARBA00012723"/>
    </source>
</evidence>
<accession>A0ABR2HU60</accession>
<dbReference type="PANTHER" id="PTHR18929:SF132">
    <property type="entry name" value="PROTEIN DISULFIDE-ISOMERASE A3"/>
    <property type="match status" value="1"/>
</dbReference>
<evidence type="ECO:0000256" key="3">
    <source>
        <dbReference type="ARBA" id="ARBA00006347"/>
    </source>
</evidence>
<keyword evidence="5" id="KW-0256">Endoplasmic reticulum</keyword>
<dbReference type="Proteomes" id="UP001470230">
    <property type="component" value="Unassembled WGS sequence"/>
</dbReference>
<comment type="similarity">
    <text evidence="3">Belongs to the protein disulfide isomerase family.</text>
</comment>
<evidence type="ECO:0000256" key="1">
    <source>
        <dbReference type="ARBA" id="ARBA00001182"/>
    </source>
</evidence>
<dbReference type="SUPFAM" id="SSF52833">
    <property type="entry name" value="Thioredoxin-like"/>
    <property type="match status" value="1"/>
</dbReference>
<keyword evidence="6" id="KW-0413">Isomerase</keyword>
<evidence type="ECO:0000313" key="8">
    <source>
        <dbReference type="EMBL" id="KAK8852557.1"/>
    </source>
</evidence>
<gene>
    <name evidence="8" type="ORF">M9Y10_017544</name>
</gene>
<protein>
    <recommendedName>
        <fullName evidence="4">protein disulfide-isomerase</fullName>
        <ecNumber evidence="4">5.3.4.1</ecNumber>
    </recommendedName>
</protein>
<comment type="catalytic activity">
    <reaction evidence="1">
        <text>Catalyzes the rearrangement of -S-S- bonds in proteins.</text>
        <dbReference type="EC" id="5.3.4.1"/>
    </reaction>
</comment>
<dbReference type="PANTHER" id="PTHR18929">
    <property type="entry name" value="PROTEIN DISULFIDE ISOMERASE"/>
    <property type="match status" value="1"/>
</dbReference>
<proteinExistence type="inferred from homology"/>
<keyword evidence="9" id="KW-1185">Reference proteome</keyword>
<evidence type="ECO:0000256" key="5">
    <source>
        <dbReference type="ARBA" id="ARBA00022824"/>
    </source>
</evidence>
<comment type="subcellular location">
    <subcellularLocation>
        <location evidence="2">Endoplasmic reticulum lumen</location>
    </subcellularLocation>
</comment>